<reference evidence="1 2" key="2">
    <citation type="journal article" date="2014" name="Genome Announc.">
        <title>Complete Genome Sequence of Coprothermobacter proteolyticus DSM 5265.</title>
        <authorList>
            <person name="Alexiev A."/>
            <person name="Coil D.A."/>
            <person name="Badger J.H."/>
            <person name="Enticknap J."/>
            <person name="Ward N."/>
            <person name="Robb F.T."/>
            <person name="Eisen J.A."/>
        </authorList>
    </citation>
    <scope>NUCLEOTIDE SEQUENCE [LARGE SCALE GENOMIC DNA]</scope>
    <source>
        <strain evidence="2">ATCC 35245 / DSM 5265 / OCM 4 / BT</strain>
    </source>
</reference>
<evidence type="ECO:0008006" key="3">
    <source>
        <dbReference type="Google" id="ProtNLM"/>
    </source>
</evidence>
<dbReference type="PANTHER" id="PTHR47505">
    <property type="entry name" value="DNA UTILIZATION PROTEIN YHGH"/>
    <property type="match status" value="1"/>
</dbReference>
<dbReference type="InterPro" id="IPR051910">
    <property type="entry name" value="ComF/GntX_DNA_util-trans"/>
</dbReference>
<sequence>MFPVFSWYADYVDEVSKPWVIPDPDPREVTFGKYTVHYAYSYYGQVKSLVKQWKFQGDHALGFRLGELMGITYNHLLCGKVVSYVPRYGESYPYFGNHLFSFLAGLQKTGNCAVVPAYVKTRATMPQKTLSRSARMVNLHDAFVPTGTCADIVVDDVMTTGATSRVLYKCSPFKVWLVLARVELDLSSDFRKA</sequence>
<evidence type="ECO:0000313" key="2">
    <source>
        <dbReference type="Proteomes" id="UP000001732"/>
    </source>
</evidence>
<evidence type="ECO:0000313" key="1">
    <source>
        <dbReference type="EMBL" id="ACI17937.1"/>
    </source>
</evidence>
<accession>B5Y8A1</accession>
<name>B5Y8A1_COPPD</name>
<dbReference type="AlphaFoldDB" id="B5Y8A1"/>
<dbReference type="SUPFAM" id="SSF53271">
    <property type="entry name" value="PRTase-like"/>
    <property type="match status" value="1"/>
</dbReference>
<dbReference type="OrthoDB" id="9779910at2"/>
<dbReference type="HOGENOM" id="CLU_1406643_0_0_9"/>
<reference evidence="2" key="1">
    <citation type="submission" date="2008-08" db="EMBL/GenBank/DDBJ databases">
        <title>The complete genome sequence of Coprothermobacter proteolyticus strain ATCC 5245 / DSM 5265 / BT.</title>
        <authorList>
            <person name="Dodson R.J."/>
            <person name="Durkin A.S."/>
            <person name="Wu M."/>
            <person name="Eisen J."/>
            <person name="Sutton G."/>
        </authorList>
    </citation>
    <scope>NUCLEOTIDE SEQUENCE [LARGE SCALE GENOMIC DNA]</scope>
    <source>
        <strain evidence="2">ATCC 35245 / DSM 5265 / OCM 4 / BT</strain>
    </source>
</reference>
<dbReference type="eggNOG" id="COG1040">
    <property type="taxonomic scope" value="Bacteria"/>
</dbReference>
<keyword evidence="2" id="KW-1185">Reference proteome</keyword>
<proteinExistence type="predicted"/>
<gene>
    <name evidence="1" type="ordered locus">COPRO5265_0643</name>
</gene>
<organism evidence="1 2">
    <name type="scientific">Coprothermobacter proteolyticus (strain ATCC 35245 / DSM 5265 / OCM 4 / BT)</name>
    <dbReference type="NCBI Taxonomy" id="309798"/>
    <lineage>
        <taxon>Bacteria</taxon>
        <taxon>Pseudomonadati</taxon>
        <taxon>Coprothermobacterota</taxon>
        <taxon>Coprothermobacteria</taxon>
        <taxon>Coprothermobacterales</taxon>
        <taxon>Coprothermobacteraceae</taxon>
        <taxon>Coprothermobacter</taxon>
    </lineage>
</organism>
<dbReference type="Proteomes" id="UP000001732">
    <property type="component" value="Chromosome"/>
</dbReference>
<dbReference type="InterPro" id="IPR029057">
    <property type="entry name" value="PRTase-like"/>
</dbReference>
<dbReference type="STRING" id="309798.COPRO5265_0643"/>
<dbReference type="RefSeq" id="WP_012544588.1">
    <property type="nucleotide sequence ID" value="NC_011295.1"/>
</dbReference>
<dbReference type="KEGG" id="cpo:COPRO5265_0643"/>
<dbReference type="PANTHER" id="PTHR47505:SF1">
    <property type="entry name" value="DNA UTILIZATION PROTEIN YHGH"/>
    <property type="match status" value="1"/>
</dbReference>
<protein>
    <recommendedName>
        <fullName evidence="3">ComF family protein</fullName>
    </recommendedName>
</protein>
<dbReference type="EMBL" id="CP001145">
    <property type="protein sequence ID" value="ACI17937.1"/>
    <property type="molecule type" value="Genomic_DNA"/>
</dbReference>